<feature type="signal peptide" evidence="1">
    <location>
        <begin position="1"/>
        <end position="23"/>
    </location>
</feature>
<evidence type="ECO:0000256" key="1">
    <source>
        <dbReference type="SAM" id="SignalP"/>
    </source>
</evidence>
<reference evidence="4" key="1">
    <citation type="submission" date="2012-12" db="EMBL/GenBank/DDBJ databases">
        <authorList>
            <person name="Hellsten U."/>
            <person name="Grimwood J."/>
            <person name="Chapman J.A."/>
            <person name="Shapiro H."/>
            <person name="Aerts A."/>
            <person name="Otillar R.P."/>
            <person name="Terry A.Y."/>
            <person name="Boore J.L."/>
            <person name="Simakov O."/>
            <person name="Marletaz F."/>
            <person name="Cho S.-J."/>
            <person name="Edsinger-Gonzales E."/>
            <person name="Havlak P."/>
            <person name="Kuo D.-H."/>
            <person name="Larsson T."/>
            <person name="Lv J."/>
            <person name="Arendt D."/>
            <person name="Savage R."/>
            <person name="Osoegawa K."/>
            <person name="de Jong P."/>
            <person name="Lindberg D.R."/>
            <person name="Seaver E.C."/>
            <person name="Weisblat D.A."/>
            <person name="Putnam N.H."/>
            <person name="Grigoriev I.V."/>
            <person name="Rokhsar D.S."/>
        </authorList>
    </citation>
    <scope>NUCLEOTIDE SEQUENCE</scope>
    <source>
        <strain evidence="4">I ESC-2004</strain>
    </source>
</reference>
<name>R7UZN0_CAPTE</name>
<dbReference type="EMBL" id="KB298688">
    <property type="protein sequence ID" value="ELU08901.1"/>
    <property type="molecule type" value="Genomic_DNA"/>
</dbReference>
<dbReference type="InterPro" id="IPR001087">
    <property type="entry name" value="GDSL"/>
</dbReference>
<dbReference type="HOGENOM" id="CLU_038092_2_0_1"/>
<dbReference type="EnsemblMetazoa" id="CapteT206977">
    <property type="protein sequence ID" value="CapteP206977"/>
    <property type="gene ID" value="CapteG206977"/>
</dbReference>
<reference evidence="3" key="3">
    <citation type="submission" date="2015-06" db="UniProtKB">
        <authorList>
            <consortium name="EnsemblMetazoa"/>
        </authorList>
    </citation>
    <scope>IDENTIFICATION</scope>
</reference>
<organism evidence="2">
    <name type="scientific">Capitella teleta</name>
    <name type="common">Polychaete worm</name>
    <dbReference type="NCBI Taxonomy" id="283909"/>
    <lineage>
        <taxon>Eukaryota</taxon>
        <taxon>Metazoa</taxon>
        <taxon>Spiralia</taxon>
        <taxon>Lophotrochozoa</taxon>
        <taxon>Annelida</taxon>
        <taxon>Polychaeta</taxon>
        <taxon>Sedentaria</taxon>
        <taxon>Scolecida</taxon>
        <taxon>Capitellidae</taxon>
        <taxon>Capitella</taxon>
    </lineage>
</organism>
<keyword evidence="1" id="KW-0732">Signal</keyword>
<evidence type="ECO:0000313" key="2">
    <source>
        <dbReference type="EMBL" id="ELU08901.1"/>
    </source>
</evidence>
<dbReference type="SUPFAM" id="SSF52266">
    <property type="entry name" value="SGNH hydrolase"/>
    <property type="match status" value="1"/>
</dbReference>
<dbReference type="EMBL" id="AMQN01001033">
    <property type="status" value="NOT_ANNOTATED_CDS"/>
    <property type="molecule type" value="Genomic_DNA"/>
</dbReference>
<dbReference type="GO" id="GO:0016788">
    <property type="term" value="F:hydrolase activity, acting on ester bonds"/>
    <property type="evidence" value="ECO:0007669"/>
    <property type="project" value="InterPro"/>
</dbReference>
<evidence type="ECO:0000313" key="4">
    <source>
        <dbReference type="Proteomes" id="UP000014760"/>
    </source>
</evidence>
<proteinExistence type="predicted"/>
<evidence type="ECO:0000313" key="3">
    <source>
        <dbReference type="EnsemblMetazoa" id="CapteP206977"/>
    </source>
</evidence>
<dbReference type="Pfam" id="PF00657">
    <property type="entry name" value="Lipase_GDSL"/>
    <property type="match status" value="1"/>
</dbReference>
<evidence type="ECO:0008006" key="5">
    <source>
        <dbReference type="Google" id="ProtNLM"/>
    </source>
</evidence>
<dbReference type="AlphaFoldDB" id="R7UZN0"/>
<gene>
    <name evidence="2" type="ORF">CAPTEDRAFT_206977</name>
</gene>
<keyword evidence="4" id="KW-1185">Reference proteome</keyword>
<dbReference type="Proteomes" id="UP000014760">
    <property type="component" value="Unassembled WGS sequence"/>
</dbReference>
<sequence length="368" mass="42899">MKNVRQLFLVLVTFASFLFLIHHQKSLRQDMASSLCTDADIKEFLKTNGQLPTGRWDTKTNLSASTMEGTWFKLDLECSMDSANMTSDRLRSCLLPKKRNHIMTIGDSNGKAYFNAISRIVRSSMSCELKREEHINKTTKHRDAAYFKKTDSDGVQYTFQVDRGRCWTCQSILYECTSGDRNLTLEHIGSHTLLLDGVNITIKRGNEKHIIRISFQDFIFRYYMKDNYPDVFFVFPPFNHVCRYSNPNTNRNRLSTFVDLLHQYLPTSTKVYWISAFREIEERRPKKLAFQMVNGEPATEGIKRLNQILLDILKSSWSDPESNDFATWDMMQASEGLESWSKDGVHMRPLWYKRMALGFLNLHCNSLR</sequence>
<feature type="chain" id="PRO_5008788535" description="SGNH domain-containing protein" evidence="1">
    <location>
        <begin position="24"/>
        <end position="368"/>
    </location>
</feature>
<accession>R7UZN0</accession>
<reference evidence="2 4" key="2">
    <citation type="journal article" date="2013" name="Nature">
        <title>Insights into bilaterian evolution from three spiralian genomes.</title>
        <authorList>
            <person name="Simakov O."/>
            <person name="Marletaz F."/>
            <person name="Cho S.J."/>
            <person name="Edsinger-Gonzales E."/>
            <person name="Havlak P."/>
            <person name="Hellsten U."/>
            <person name="Kuo D.H."/>
            <person name="Larsson T."/>
            <person name="Lv J."/>
            <person name="Arendt D."/>
            <person name="Savage R."/>
            <person name="Osoegawa K."/>
            <person name="de Jong P."/>
            <person name="Grimwood J."/>
            <person name="Chapman J.A."/>
            <person name="Shapiro H."/>
            <person name="Aerts A."/>
            <person name="Otillar R.P."/>
            <person name="Terry A.Y."/>
            <person name="Boore J.L."/>
            <person name="Grigoriev I.V."/>
            <person name="Lindberg D.R."/>
            <person name="Seaver E.C."/>
            <person name="Weisblat D.A."/>
            <person name="Putnam N.H."/>
            <person name="Rokhsar D.S."/>
        </authorList>
    </citation>
    <scope>NUCLEOTIDE SEQUENCE</scope>
    <source>
        <strain evidence="2 4">I ESC-2004</strain>
    </source>
</reference>
<protein>
    <recommendedName>
        <fullName evidence="5">SGNH domain-containing protein</fullName>
    </recommendedName>
</protein>